<reference evidence="2 3" key="1">
    <citation type="submission" date="2024-09" db="EMBL/GenBank/DDBJ databases">
        <authorList>
            <person name="Sun Q."/>
            <person name="Mori K."/>
        </authorList>
    </citation>
    <scope>NUCLEOTIDE SEQUENCE [LARGE SCALE GENOMIC DNA]</scope>
    <source>
        <strain evidence="2 3">JCM 15389</strain>
    </source>
</reference>
<comment type="caution">
    <text evidence="2">The sequence shown here is derived from an EMBL/GenBank/DDBJ whole genome shotgun (WGS) entry which is preliminary data.</text>
</comment>
<feature type="transmembrane region" description="Helical" evidence="1">
    <location>
        <begin position="80"/>
        <end position="101"/>
    </location>
</feature>
<keyword evidence="1" id="KW-0812">Transmembrane</keyword>
<dbReference type="Proteomes" id="UP001589788">
    <property type="component" value="Unassembled WGS sequence"/>
</dbReference>
<protein>
    <submittedName>
        <fullName evidence="2">Cytochrome c biogenesis CcdA family protein</fullName>
    </submittedName>
</protein>
<keyword evidence="1" id="KW-1133">Transmembrane helix</keyword>
<feature type="transmembrane region" description="Helical" evidence="1">
    <location>
        <begin position="121"/>
        <end position="143"/>
    </location>
</feature>
<evidence type="ECO:0000313" key="2">
    <source>
        <dbReference type="EMBL" id="MFC0080928.1"/>
    </source>
</evidence>
<name>A0ABV6BZS7_9ACTN</name>
<accession>A0ABV6BZS7</accession>
<feature type="transmembrane region" description="Helical" evidence="1">
    <location>
        <begin position="50"/>
        <end position="74"/>
    </location>
</feature>
<keyword evidence="1" id="KW-0472">Membrane</keyword>
<dbReference type="PANTHER" id="PTHR31272">
    <property type="entry name" value="CYTOCHROME C-TYPE BIOGENESIS PROTEIN HI_1454-RELATED"/>
    <property type="match status" value="1"/>
</dbReference>
<evidence type="ECO:0000256" key="1">
    <source>
        <dbReference type="SAM" id="Phobius"/>
    </source>
</evidence>
<feature type="transmembrane region" description="Helical" evidence="1">
    <location>
        <begin position="163"/>
        <end position="186"/>
    </location>
</feature>
<organism evidence="2 3">
    <name type="scientific">Aciditerrimonas ferrireducens</name>
    <dbReference type="NCBI Taxonomy" id="667306"/>
    <lineage>
        <taxon>Bacteria</taxon>
        <taxon>Bacillati</taxon>
        <taxon>Actinomycetota</taxon>
        <taxon>Acidimicrobiia</taxon>
        <taxon>Acidimicrobiales</taxon>
        <taxon>Acidimicrobiaceae</taxon>
        <taxon>Aciditerrimonas</taxon>
    </lineage>
</organism>
<dbReference type="RefSeq" id="WP_377787636.1">
    <property type="nucleotide sequence ID" value="NZ_JBHLYQ010000009.1"/>
</dbReference>
<dbReference type="PANTHER" id="PTHR31272:SF4">
    <property type="entry name" value="CYTOCHROME C-TYPE BIOGENESIS PROTEIN HI_1454-RELATED"/>
    <property type="match status" value="1"/>
</dbReference>
<dbReference type="EMBL" id="JBHLYQ010000009">
    <property type="protein sequence ID" value="MFC0080928.1"/>
    <property type="molecule type" value="Genomic_DNA"/>
</dbReference>
<gene>
    <name evidence="2" type="ORF">ACFFRE_01990</name>
</gene>
<sequence length="312" mass="31682">MSASLLYAFSLGLVAALNPCGFPLLPAYLTGFVDGGAGGTWTARTGRALAAGAAVTLGFLAVFLPLGALVAGGVHVVLGWVPWAMIPFGLLLVAVGALTAAGRPLKVTVPVVPVGRARGRWSQMVLFGVAYAVASLSCALPVFVAGVTGTVAQRGVAQGVADFLAYALGMGLLLAVAALVVAHLGAPTLRRVRRLGPLLQRLVGVVLVAVGAYLVYYWASFEADGRTVPGLVRAVERVQSTLVAWLSGAVRPVGAGLVVLVALALLALLVRGGSARQTEPAIPVREEVAVGDRGQHPAGVVEAVGHGGEDPQ</sequence>
<feature type="transmembrane region" description="Helical" evidence="1">
    <location>
        <begin position="249"/>
        <end position="270"/>
    </location>
</feature>
<dbReference type="InterPro" id="IPR051790">
    <property type="entry name" value="Cytochrome_c-biogenesis_DsbD"/>
</dbReference>
<keyword evidence="3" id="KW-1185">Reference proteome</keyword>
<evidence type="ECO:0000313" key="3">
    <source>
        <dbReference type="Proteomes" id="UP001589788"/>
    </source>
</evidence>
<feature type="transmembrane region" description="Helical" evidence="1">
    <location>
        <begin position="198"/>
        <end position="219"/>
    </location>
</feature>
<proteinExistence type="predicted"/>